<dbReference type="Proteomes" id="UP000532273">
    <property type="component" value="Unassembled WGS sequence"/>
</dbReference>
<proteinExistence type="predicted"/>
<name>A0A7W6KDW7_9SPHI</name>
<feature type="region of interest" description="Disordered" evidence="1">
    <location>
        <begin position="81"/>
        <end position="115"/>
    </location>
</feature>
<accession>A0A7W6KDW7</accession>
<feature type="region of interest" description="Disordered" evidence="1">
    <location>
        <begin position="170"/>
        <end position="206"/>
    </location>
</feature>
<evidence type="ECO:0000256" key="1">
    <source>
        <dbReference type="SAM" id="MobiDB-lite"/>
    </source>
</evidence>
<organism evidence="2 3">
    <name type="scientific">Pedobacter zeae</name>
    <dbReference type="NCBI Taxonomy" id="1737356"/>
    <lineage>
        <taxon>Bacteria</taxon>
        <taxon>Pseudomonadati</taxon>
        <taxon>Bacteroidota</taxon>
        <taxon>Sphingobacteriia</taxon>
        <taxon>Sphingobacteriales</taxon>
        <taxon>Sphingobacteriaceae</taxon>
        <taxon>Pedobacter</taxon>
    </lineage>
</organism>
<protein>
    <submittedName>
        <fullName evidence="2">Uncharacterized protein</fullName>
    </submittedName>
</protein>
<evidence type="ECO:0000313" key="2">
    <source>
        <dbReference type="EMBL" id="MBB4109797.1"/>
    </source>
</evidence>
<evidence type="ECO:0000313" key="3">
    <source>
        <dbReference type="Proteomes" id="UP000532273"/>
    </source>
</evidence>
<dbReference type="EMBL" id="JACIEF010000003">
    <property type="protein sequence ID" value="MBB4109797.1"/>
    <property type="molecule type" value="Genomic_DNA"/>
</dbReference>
<dbReference type="AlphaFoldDB" id="A0A7W6KDW7"/>
<sequence>MKNAFYLLAIALCFACQGEKQQPAQVMIPTPAGMQGLQKGNTTAAATPAVTTKSNLIFNPPHGEAGHTCALAVGAPLNPTARVQPQPNANPQPTPAPASAVVNTPGKKLNPKHGEPGHRCDIAVGAPLDSKPTQVVTTTQPPVTQVSGVKVGKGLNPPHGQPNHRCDLAVGAPLNSKPAPIANPAPTPIPEAKTTETKVLETKSEG</sequence>
<reference evidence="2 3" key="1">
    <citation type="submission" date="2020-08" db="EMBL/GenBank/DDBJ databases">
        <title>Genomic Encyclopedia of Type Strains, Phase IV (KMG-IV): sequencing the most valuable type-strain genomes for metagenomic binning, comparative biology and taxonomic classification.</title>
        <authorList>
            <person name="Goeker M."/>
        </authorList>
    </citation>
    <scope>NUCLEOTIDE SEQUENCE [LARGE SCALE GENOMIC DNA]</scope>
    <source>
        <strain evidence="2 3">DSM 100774</strain>
    </source>
</reference>
<feature type="compositionally biased region" description="Basic and acidic residues" evidence="1">
    <location>
        <begin position="193"/>
        <end position="206"/>
    </location>
</feature>
<gene>
    <name evidence="2" type="ORF">GGQ60_003806</name>
</gene>
<comment type="caution">
    <text evidence="2">The sequence shown here is derived from an EMBL/GenBank/DDBJ whole genome shotgun (WGS) entry which is preliminary data.</text>
</comment>
<dbReference type="RefSeq" id="WP_183767059.1">
    <property type="nucleotide sequence ID" value="NZ_BMHZ01000003.1"/>
</dbReference>